<dbReference type="AlphaFoldDB" id="A0A4Z0MR54"/>
<dbReference type="SUPFAM" id="SSF55874">
    <property type="entry name" value="ATPase domain of HSP90 chaperone/DNA topoisomerase II/histidine kinase"/>
    <property type="match status" value="1"/>
</dbReference>
<name>A0A4Z0MR54_9BACT</name>
<keyword evidence="2" id="KW-1185">Reference proteome</keyword>
<sequence length="493" mass="56348">MNSTHLPFEEAGPRADAMLETLRSIGYTLDTAVADIIDNSIAAGATLVQLEMIWQGQESTLSIADNGRGMDAEALREAMRPGSRHPGQARHKDDLGRFGLGLKTASFSQCRRFTVLSKPAGGEVSYRCWDLDYVNQAKAWNLLCHVSDETLIEQLDAQEQGTIVFWEKLDRLVNELQYGNPQHEAIFGNYVKLVEHHLSMVFHRYMEDGSLSIEVNGQKLTPWDPFLSAEPSTQRLPEETLFNGKVTVRPYILPHHRRLSHPDLFDQAGGLRGWNAHQGFYIYRNRRLLVAGDWLNLFRREEHCKLARIMVDLPNTLDSEWQIDIRKAQSHPPAILRNDLRRIGTRARTQAVEVYRARGKRLKHTHSVGFTPVWHENVRLGQRHYTINRQHPLVLDLLNRYKGAEASGLLHAVFRMIEETVPVPLIVLSEAEKPREQALPYEGVSDQEILPLMLDLYKDFRAAGRSPAEVRQLLLSTEPFNYFPHLLDQLPDV</sequence>
<dbReference type="EMBL" id="SRKZ01000002">
    <property type="protein sequence ID" value="TGD81697.1"/>
    <property type="molecule type" value="Genomic_DNA"/>
</dbReference>
<keyword evidence="1" id="KW-0547">Nucleotide-binding</keyword>
<evidence type="ECO:0000313" key="1">
    <source>
        <dbReference type="EMBL" id="TGD81697.1"/>
    </source>
</evidence>
<dbReference type="RefSeq" id="WP_135530077.1">
    <property type="nucleotide sequence ID" value="NZ_SRKZ01000002.1"/>
</dbReference>
<evidence type="ECO:0000313" key="2">
    <source>
        <dbReference type="Proteomes" id="UP000298284"/>
    </source>
</evidence>
<dbReference type="Gene3D" id="3.30.565.10">
    <property type="entry name" value="Histidine kinase-like ATPase, C-terminal domain"/>
    <property type="match status" value="1"/>
</dbReference>
<organism evidence="1 2">
    <name type="scientific">Hymenobacter wooponensis</name>
    <dbReference type="NCBI Taxonomy" id="1525360"/>
    <lineage>
        <taxon>Bacteria</taxon>
        <taxon>Pseudomonadati</taxon>
        <taxon>Bacteroidota</taxon>
        <taxon>Cytophagia</taxon>
        <taxon>Cytophagales</taxon>
        <taxon>Hymenobacteraceae</taxon>
        <taxon>Hymenobacter</taxon>
    </lineage>
</organism>
<dbReference type="InterPro" id="IPR036890">
    <property type="entry name" value="HATPase_C_sf"/>
</dbReference>
<dbReference type="Proteomes" id="UP000298284">
    <property type="component" value="Unassembled WGS sequence"/>
</dbReference>
<gene>
    <name evidence="1" type="ORF">EU557_09165</name>
</gene>
<accession>A0A4Z0MR54</accession>
<reference evidence="1 2" key="1">
    <citation type="submission" date="2019-04" db="EMBL/GenBank/DDBJ databases">
        <authorList>
            <person name="Feng G."/>
            <person name="Zhang J."/>
            <person name="Zhu H."/>
        </authorList>
    </citation>
    <scope>NUCLEOTIDE SEQUENCE [LARGE SCALE GENOMIC DNA]</scope>
    <source>
        <strain evidence="1 2">JCM 19491</strain>
    </source>
</reference>
<dbReference type="GO" id="GO:0005524">
    <property type="term" value="F:ATP binding"/>
    <property type="evidence" value="ECO:0007669"/>
    <property type="project" value="UniProtKB-KW"/>
</dbReference>
<keyword evidence="1" id="KW-0067">ATP-binding</keyword>
<dbReference type="OrthoDB" id="9813438at2"/>
<proteinExistence type="predicted"/>
<comment type="caution">
    <text evidence="1">The sequence shown here is derived from an EMBL/GenBank/DDBJ whole genome shotgun (WGS) entry which is preliminary data.</text>
</comment>
<protein>
    <submittedName>
        <fullName evidence="1">ATP-binding protein</fullName>
    </submittedName>
</protein>
<dbReference type="Pfam" id="PF13589">
    <property type="entry name" value="HATPase_c_3"/>
    <property type="match status" value="1"/>
</dbReference>